<dbReference type="Proteomes" id="UP000499080">
    <property type="component" value="Unassembled WGS sequence"/>
</dbReference>
<keyword evidence="4" id="KW-1185">Reference proteome</keyword>
<gene>
    <name evidence="3" type="ORF">AVEN_14553_1</name>
</gene>
<dbReference type="OrthoDB" id="786283at2759"/>
<evidence type="ECO:0000313" key="3">
    <source>
        <dbReference type="EMBL" id="GBM03041.1"/>
    </source>
</evidence>
<evidence type="ECO:0000259" key="2">
    <source>
        <dbReference type="Pfam" id="PF00078"/>
    </source>
</evidence>
<dbReference type="PANTHER" id="PTHR19446">
    <property type="entry name" value="REVERSE TRANSCRIPTASES"/>
    <property type="match status" value="1"/>
</dbReference>
<sequence length="203" mass="22765">MPPKEAGNHQTPILVDSRSSHHEEESGSLQEEGAESGKRHAMFTQEKERNSTASSQPNDSPFSSRELRKVKRELNKTKAPGYVGLDNITLQQIHSASPELLLEMFNKCLSLGLFLTSFKTGVILLLYKEGKDQNDTKSYRPISLLPSMGKLLEKLMTQRLTHFLKKTRQLSPKQFGFKEGVSIAHALDSLLTTIDSHKKCMSP</sequence>
<evidence type="ECO:0000256" key="1">
    <source>
        <dbReference type="SAM" id="MobiDB-lite"/>
    </source>
</evidence>
<dbReference type="Pfam" id="PF00078">
    <property type="entry name" value="RVT_1"/>
    <property type="match status" value="1"/>
</dbReference>
<reference evidence="3 4" key="1">
    <citation type="journal article" date="2019" name="Sci. Rep.">
        <title>Orb-weaving spider Araneus ventricosus genome elucidates the spidroin gene catalogue.</title>
        <authorList>
            <person name="Kono N."/>
            <person name="Nakamura H."/>
            <person name="Ohtoshi R."/>
            <person name="Moran D.A.P."/>
            <person name="Shinohara A."/>
            <person name="Yoshida Y."/>
            <person name="Fujiwara M."/>
            <person name="Mori M."/>
            <person name="Tomita M."/>
            <person name="Arakawa K."/>
        </authorList>
    </citation>
    <scope>NUCLEOTIDE SEQUENCE [LARGE SCALE GENOMIC DNA]</scope>
</reference>
<dbReference type="InterPro" id="IPR000477">
    <property type="entry name" value="RT_dom"/>
</dbReference>
<dbReference type="EMBL" id="BGPR01000186">
    <property type="protein sequence ID" value="GBM03041.1"/>
    <property type="molecule type" value="Genomic_DNA"/>
</dbReference>
<accession>A0A4Y2CF49</accession>
<proteinExistence type="predicted"/>
<feature type="region of interest" description="Disordered" evidence="1">
    <location>
        <begin position="1"/>
        <end position="65"/>
    </location>
</feature>
<protein>
    <recommendedName>
        <fullName evidence="2">Reverse transcriptase domain-containing protein</fullName>
    </recommendedName>
</protein>
<comment type="caution">
    <text evidence="3">The sequence shown here is derived from an EMBL/GenBank/DDBJ whole genome shotgun (WGS) entry which is preliminary data.</text>
</comment>
<dbReference type="AlphaFoldDB" id="A0A4Y2CF49"/>
<organism evidence="3 4">
    <name type="scientific">Araneus ventricosus</name>
    <name type="common">Orbweaver spider</name>
    <name type="synonym">Epeira ventricosa</name>
    <dbReference type="NCBI Taxonomy" id="182803"/>
    <lineage>
        <taxon>Eukaryota</taxon>
        <taxon>Metazoa</taxon>
        <taxon>Ecdysozoa</taxon>
        <taxon>Arthropoda</taxon>
        <taxon>Chelicerata</taxon>
        <taxon>Arachnida</taxon>
        <taxon>Araneae</taxon>
        <taxon>Araneomorphae</taxon>
        <taxon>Entelegynae</taxon>
        <taxon>Araneoidea</taxon>
        <taxon>Araneidae</taxon>
        <taxon>Araneus</taxon>
    </lineage>
</organism>
<evidence type="ECO:0000313" key="4">
    <source>
        <dbReference type="Proteomes" id="UP000499080"/>
    </source>
</evidence>
<feature type="domain" description="Reverse transcriptase" evidence="2">
    <location>
        <begin position="133"/>
        <end position="195"/>
    </location>
</feature>
<feature type="compositionally biased region" description="Polar residues" evidence="1">
    <location>
        <begin position="51"/>
        <end position="63"/>
    </location>
</feature>
<name>A0A4Y2CF49_ARAVE</name>